<proteinExistence type="predicted"/>
<feature type="region of interest" description="Disordered" evidence="1">
    <location>
        <begin position="1"/>
        <end position="38"/>
    </location>
</feature>
<organism evidence="3 4">
    <name type="scientific">Adineta steineri</name>
    <dbReference type="NCBI Taxonomy" id="433720"/>
    <lineage>
        <taxon>Eukaryota</taxon>
        <taxon>Metazoa</taxon>
        <taxon>Spiralia</taxon>
        <taxon>Gnathifera</taxon>
        <taxon>Rotifera</taxon>
        <taxon>Eurotatoria</taxon>
        <taxon>Bdelloidea</taxon>
        <taxon>Adinetida</taxon>
        <taxon>Adinetidae</taxon>
        <taxon>Adineta</taxon>
    </lineage>
</organism>
<comment type="caution">
    <text evidence="3">The sequence shown here is derived from an EMBL/GenBank/DDBJ whole genome shotgun (WGS) entry which is preliminary data.</text>
</comment>
<evidence type="ECO:0000313" key="4">
    <source>
        <dbReference type="Proteomes" id="UP000663832"/>
    </source>
</evidence>
<accession>A0A814FLH3</accession>
<dbReference type="InterPro" id="IPR001478">
    <property type="entry name" value="PDZ"/>
</dbReference>
<reference evidence="3" key="1">
    <citation type="submission" date="2021-02" db="EMBL/GenBank/DDBJ databases">
        <authorList>
            <person name="Nowell W R."/>
        </authorList>
    </citation>
    <scope>NUCLEOTIDE SEQUENCE</scope>
</reference>
<protein>
    <recommendedName>
        <fullName evidence="2">PDZ domain-containing protein</fullName>
    </recommendedName>
</protein>
<dbReference type="Gene3D" id="2.30.42.10">
    <property type="match status" value="1"/>
</dbReference>
<keyword evidence="4" id="KW-1185">Reference proteome</keyword>
<evidence type="ECO:0000259" key="2">
    <source>
        <dbReference type="PROSITE" id="PS50106"/>
    </source>
</evidence>
<dbReference type="AlphaFoldDB" id="A0A814FLH3"/>
<dbReference type="PROSITE" id="PS50106">
    <property type="entry name" value="PDZ"/>
    <property type="match status" value="1"/>
</dbReference>
<feature type="compositionally biased region" description="Basic residues" evidence="1">
    <location>
        <begin position="206"/>
        <end position="216"/>
    </location>
</feature>
<feature type="domain" description="PDZ" evidence="2">
    <location>
        <begin position="62"/>
        <end position="132"/>
    </location>
</feature>
<feature type="region of interest" description="Disordered" evidence="1">
    <location>
        <begin position="151"/>
        <end position="224"/>
    </location>
</feature>
<dbReference type="InterPro" id="IPR036034">
    <property type="entry name" value="PDZ_sf"/>
</dbReference>
<sequence length="224" mass="25344">MATRKNQQFGQTYENANPNQNDNYYSMAPTQRTTQRSSIVGPVDMSEIKKSLIRNKGFEYQLMPVEIEKDAELGVVLGQVEGEKWIFIDEILPNGMIEMHGTLKEGDYLLQAGVYSLTDIDITTALLLVERAYEEGRKTVSFVAARQQKSDAAKGNANAAVSKQQQQPPPAYDEQRKEARAQSFVDYENAEEEEYKDDGKDVQNKPKGKALHSNRRTKPDDTQF</sequence>
<evidence type="ECO:0000256" key="1">
    <source>
        <dbReference type="SAM" id="MobiDB-lite"/>
    </source>
</evidence>
<dbReference type="SUPFAM" id="SSF50156">
    <property type="entry name" value="PDZ domain-like"/>
    <property type="match status" value="1"/>
</dbReference>
<gene>
    <name evidence="3" type="ORF">QVE165_LOCUS14052</name>
</gene>
<name>A0A814FLH3_9BILA</name>
<dbReference type="EMBL" id="CAJNOM010000073">
    <property type="protein sequence ID" value="CAF0984618.1"/>
    <property type="molecule type" value="Genomic_DNA"/>
</dbReference>
<dbReference type="CDD" id="cd00136">
    <property type="entry name" value="PDZ_canonical"/>
    <property type="match status" value="1"/>
</dbReference>
<evidence type="ECO:0000313" key="3">
    <source>
        <dbReference type="EMBL" id="CAF0984618.1"/>
    </source>
</evidence>
<dbReference type="Proteomes" id="UP000663832">
    <property type="component" value="Unassembled WGS sequence"/>
</dbReference>
<dbReference type="OrthoDB" id="10064688at2759"/>